<accession>A0ACC0KA47</accession>
<comment type="caution">
    <text evidence="1">The sequence shown here is derived from an EMBL/GenBank/DDBJ whole genome shotgun (WGS) entry which is preliminary data.</text>
</comment>
<dbReference type="EMBL" id="CM046128">
    <property type="protein sequence ID" value="KAI8433339.1"/>
    <property type="molecule type" value="Genomic_DNA"/>
</dbReference>
<proteinExistence type="predicted"/>
<protein>
    <submittedName>
        <fullName evidence="1">Uncharacterized protein</fullName>
    </submittedName>
</protein>
<name>A0ACC0KA47_CHOFU</name>
<organism evidence="1 2">
    <name type="scientific">Choristoneura fumiferana</name>
    <name type="common">Spruce budworm moth</name>
    <name type="synonym">Archips fumiferana</name>
    <dbReference type="NCBI Taxonomy" id="7141"/>
    <lineage>
        <taxon>Eukaryota</taxon>
        <taxon>Metazoa</taxon>
        <taxon>Ecdysozoa</taxon>
        <taxon>Arthropoda</taxon>
        <taxon>Hexapoda</taxon>
        <taxon>Insecta</taxon>
        <taxon>Pterygota</taxon>
        <taxon>Neoptera</taxon>
        <taxon>Endopterygota</taxon>
        <taxon>Lepidoptera</taxon>
        <taxon>Glossata</taxon>
        <taxon>Ditrysia</taxon>
        <taxon>Tortricoidea</taxon>
        <taxon>Tortricidae</taxon>
        <taxon>Tortricinae</taxon>
        <taxon>Choristoneura</taxon>
    </lineage>
</organism>
<evidence type="ECO:0000313" key="1">
    <source>
        <dbReference type="EMBL" id="KAI8433339.1"/>
    </source>
</evidence>
<dbReference type="Proteomes" id="UP001064048">
    <property type="component" value="Chromosome 28"/>
</dbReference>
<sequence length="136" mass="15124">MAEIWNLEALCRCCHVDGIFKNLNEYIVDNSVENYLNLLIETLGVNIKPPPANASFSICDACISKLRGASAFKKMVLDCETKFEEYCKNELLSNVKMEPEYLAKREVLGTIANTTRELSERSERAGVAAGEAPGPY</sequence>
<gene>
    <name evidence="1" type="ORF">MSG28_015384</name>
</gene>
<reference evidence="1 2" key="1">
    <citation type="journal article" date="2022" name="Genome Biol. Evol.">
        <title>The Spruce Budworm Genome: Reconstructing the Evolutionary History of Antifreeze Proteins.</title>
        <authorList>
            <person name="Beliveau C."/>
            <person name="Gagne P."/>
            <person name="Picq S."/>
            <person name="Vernygora O."/>
            <person name="Keeling C.I."/>
            <person name="Pinkney K."/>
            <person name="Doucet D."/>
            <person name="Wen F."/>
            <person name="Johnston J.S."/>
            <person name="Maaroufi H."/>
            <person name="Boyle B."/>
            <person name="Laroche J."/>
            <person name="Dewar K."/>
            <person name="Juretic N."/>
            <person name="Blackburn G."/>
            <person name="Nisole A."/>
            <person name="Brunet B."/>
            <person name="Brandao M."/>
            <person name="Lumley L."/>
            <person name="Duan J."/>
            <person name="Quan G."/>
            <person name="Lucarotti C.J."/>
            <person name="Roe A.D."/>
            <person name="Sperling F.A.H."/>
            <person name="Levesque R.C."/>
            <person name="Cusson M."/>
        </authorList>
    </citation>
    <scope>NUCLEOTIDE SEQUENCE [LARGE SCALE GENOMIC DNA]</scope>
    <source>
        <strain evidence="1">Glfc:IPQL:Cfum</strain>
    </source>
</reference>
<keyword evidence="2" id="KW-1185">Reference proteome</keyword>
<evidence type="ECO:0000313" key="2">
    <source>
        <dbReference type="Proteomes" id="UP001064048"/>
    </source>
</evidence>